<dbReference type="AlphaFoldDB" id="A0A1R0H4Z4"/>
<name>A0A1R0H4Z4_9FUNG</name>
<evidence type="ECO:0000313" key="1">
    <source>
        <dbReference type="EMBL" id="OLY84193.1"/>
    </source>
</evidence>
<sequence length="81" mass="9384">MGKSETNYKLKRIIIYLKEHDEFLRNNINEQYSPPSIENEMDDSPEGCVSGASKFVNDDAEVTTNIVCRSPSYRVKYIPFF</sequence>
<proteinExistence type="predicted"/>
<dbReference type="Proteomes" id="UP000187455">
    <property type="component" value="Unassembled WGS sequence"/>
</dbReference>
<protein>
    <submittedName>
        <fullName evidence="1">Uncharacterized protein</fullName>
    </submittedName>
</protein>
<comment type="caution">
    <text evidence="1">The sequence shown here is derived from an EMBL/GenBank/DDBJ whole genome shotgun (WGS) entry which is preliminary data.</text>
</comment>
<keyword evidence="2" id="KW-1185">Reference proteome</keyword>
<reference evidence="1 2" key="1">
    <citation type="journal article" date="2016" name="Mol. Biol. Evol.">
        <title>Genome-Wide Survey of Gut Fungi (Harpellales) Reveals the First Horizontally Transferred Ubiquitin Gene from a Mosquito Host.</title>
        <authorList>
            <person name="Wang Y."/>
            <person name="White M.M."/>
            <person name="Kvist S."/>
            <person name="Moncalvo J.M."/>
        </authorList>
    </citation>
    <scope>NUCLEOTIDE SEQUENCE [LARGE SCALE GENOMIC DNA]</scope>
    <source>
        <strain evidence="1 2">ALG-7-W6</strain>
    </source>
</reference>
<gene>
    <name evidence="1" type="ORF">AYI68_g1641</name>
</gene>
<organism evidence="1 2">
    <name type="scientific">Smittium mucronatum</name>
    <dbReference type="NCBI Taxonomy" id="133383"/>
    <lineage>
        <taxon>Eukaryota</taxon>
        <taxon>Fungi</taxon>
        <taxon>Fungi incertae sedis</taxon>
        <taxon>Zoopagomycota</taxon>
        <taxon>Kickxellomycotina</taxon>
        <taxon>Harpellomycetes</taxon>
        <taxon>Harpellales</taxon>
        <taxon>Legeriomycetaceae</taxon>
        <taxon>Smittium</taxon>
    </lineage>
</organism>
<accession>A0A1R0H4Z4</accession>
<evidence type="ECO:0000313" key="2">
    <source>
        <dbReference type="Proteomes" id="UP000187455"/>
    </source>
</evidence>
<dbReference type="EMBL" id="LSSL01000584">
    <property type="protein sequence ID" value="OLY84193.1"/>
    <property type="molecule type" value="Genomic_DNA"/>
</dbReference>
<dbReference type="OrthoDB" id="5600268at2759"/>